<organism evidence="1 2">
    <name type="scientific">Candidatus Pseudoramibacter fermentans</name>
    <dbReference type="NCBI Taxonomy" id="2594427"/>
    <lineage>
        <taxon>Bacteria</taxon>
        <taxon>Bacillati</taxon>
        <taxon>Bacillota</taxon>
        <taxon>Clostridia</taxon>
        <taxon>Eubacteriales</taxon>
        <taxon>Eubacteriaceae</taxon>
        <taxon>Pseudoramibacter</taxon>
    </lineage>
</organism>
<gene>
    <name evidence="1" type="ORF">FRC53_10400</name>
</gene>
<comment type="caution">
    <text evidence="1">The sequence shown here is derived from an EMBL/GenBank/DDBJ whole genome shotgun (WGS) entry which is preliminary data.</text>
</comment>
<keyword evidence="2" id="KW-1185">Reference proteome</keyword>
<proteinExistence type="predicted"/>
<dbReference type="AlphaFoldDB" id="A0A6L5GU29"/>
<reference evidence="1" key="1">
    <citation type="journal article" date="2020" name="Appl. Environ. Microbiol.">
        <title>Medium-Chain Fatty Acid Synthesis by 'Candidatus Weimeria bifida' gen. nov., sp. nov., and 'Candidatus Pseudoramibacter fermentans' sp. nov.</title>
        <authorList>
            <person name="Scarborough M.J."/>
            <person name="Myers K.S."/>
            <person name="Donohue T.J."/>
            <person name="Noguera D.R."/>
        </authorList>
    </citation>
    <scope>NUCLEOTIDE SEQUENCE</scope>
    <source>
        <strain evidence="1">EUB1.1</strain>
    </source>
</reference>
<protein>
    <submittedName>
        <fullName evidence="1">Uncharacterized protein</fullName>
    </submittedName>
</protein>
<name>A0A6L5GU29_9FIRM</name>
<accession>A0A6L5GU29</accession>
<evidence type="ECO:0000313" key="2">
    <source>
        <dbReference type="Proteomes" id="UP000473648"/>
    </source>
</evidence>
<dbReference type="Proteomes" id="UP000473648">
    <property type="component" value="Unassembled WGS sequence"/>
</dbReference>
<dbReference type="EMBL" id="VOGB01000014">
    <property type="protein sequence ID" value="MQM73779.1"/>
    <property type="molecule type" value="Genomic_DNA"/>
</dbReference>
<evidence type="ECO:0000313" key="1">
    <source>
        <dbReference type="EMBL" id="MQM73779.1"/>
    </source>
</evidence>
<sequence>MYSLYPLLKVVSGISLHPIVHSNISKKLDQSPKEKIIPEIENCVYSVIANNNLKIQSKDIKVCKSGNSYQILRNCQKLFIIFKDNDSWYLKTQPVIK</sequence>